<dbReference type="EMBL" id="CAJOBJ010072582">
    <property type="protein sequence ID" value="CAF4466952.1"/>
    <property type="molecule type" value="Genomic_DNA"/>
</dbReference>
<dbReference type="InterPro" id="IPR019787">
    <property type="entry name" value="Znf_PHD-finger"/>
</dbReference>
<protein>
    <recommendedName>
        <fullName evidence="11">PHD-type domain-containing protein</fullName>
    </recommendedName>
</protein>
<keyword evidence="6" id="KW-0805">Transcription regulation</keyword>
<comment type="caution">
    <text evidence="13">The sequence shown here is derived from an EMBL/GenBank/DDBJ whole genome shotgun (WGS) entry which is preliminary data.</text>
</comment>
<evidence type="ECO:0000259" key="11">
    <source>
        <dbReference type="Pfam" id="PF00628"/>
    </source>
</evidence>
<keyword evidence="4" id="KW-0863">Zinc-finger</keyword>
<evidence type="ECO:0000256" key="1">
    <source>
        <dbReference type="ARBA" id="ARBA00004123"/>
    </source>
</evidence>
<dbReference type="GO" id="GO:0005634">
    <property type="term" value="C:nucleus"/>
    <property type="evidence" value="ECO:0007669"/>
    <property type="project" value="UniProtKB-SubCell"/>
</dbReference>
<evidence type="ECO:0000313" key="13">
    <source>
        <dbReference type="EMBL" id="CAF4339898.1"/>
    </source>
</evidence>
<evidence type="ECO:0000256" key="3">
    <source>
        <dbReference type="ARBA" id="ARBA00022723"/>
    </source>
</evidence>
<dbReference type="FunFam" id="3.30.40.10:FF:000199">
    <property type="entry name" value="Bromodomain adjacent to zinc finger domain 2B"/>
    <property type="match status" value="1"/>
</dbReference>
<evidence type="ECO:0000256" key="8">
    <source>
        <dbReference type="ARBA" id="ARBA00023117"/>
    </source>
</evidence>
<keyword evidence="3" id="KW-0479">Metal-binding</keyword>
<evidence type="ECO:0000256" key="4">
    <source>
        <dbReference type="ARBA" id="ARBA00022771"/>
    </source>
</evidence>
<dbReference type="EMBL" id="CAJOBH010043056">
    <property type="protein sequence ID" value="CAF4339177.1"/>
    <property type="molecule type" value="Genomic_DNA"/>
</dbReference>
<dbReference type="Proteomes" id="UP000681720">
    <property type="component" value="Unassembled WGS sequence"/>
</dbReference>
<keyword evidence="10" id="KW-0539">Nucleus</keyword>
<dbReference type="EMBL" id="CAJOBJ010072354">
    <property type="protein sequence ID" value="CAF4465871.1"/>
    <property type="molecule type" value="Genomic_DNA"/>
</dbReference>
<dbReference type="PANTHER" id="PTHR45915:SF2">
    <property type="entry name" value="TOUTATIS, ISOFORM E"/>
    <property type="match status" value="1"/>
</dbReference>
<proteinExistence type="inferred from homology"/>
<keyword evidence="8" id="KW-0103">Bromodomain</keyword>
<evidence type="ECO:0000313" key="16">
    <source>
        <dbReference type="Proteomes" id="UP000681967"/>
    </source>
</evidence>
<evidence type="ECO:0000313" key="14">
    <source>
        <dbReference type="EMBL" id="CAF4465871.1"/>
    </source>
</evidence>
<evidence type="ECO:0000256" key="7">
    <source>
        <dbReference type="ARBA" id="ARBA00023054"/>
    </source>
</evidence>
<comment type="similarity">
    <text evidence="2">Belongs to the WAL family.</text>
</comment>
<evidence type="ECO:0000313" key="12">
    <source>
        <dbReference type="EMBL" id="CAF4339177.1"/>
    </source>
</evidence>
<dbReference type="InterPro" id="IPR011011">
    <property type="entry name" value="Znf_FYVE_PHD"/>
</dbReference>
<evidence type="ECO:0000256" key="5">
    <source>
        <dbReference type="ARBA" id="ARBA00022833"/>
    </source>
</evidence>
<organism evidence="13 16">
    <name type="scientific">Rotaria magnacalcarata</name>
    <dbReference type="NCBI Taxonomy" id="392030"/>
    <lineage>
        <taxon>Eukaryota</taxon>
        <taxon>Metazoa</taxon>
        <taxon>Spiralia</taxon>
        <taxon>Gnathifera</taxon>
        <taxon>Rotifera</taxon>
        <taxon>Eurotatoria</taxon>
        <taxon>Bdelloidea</taxon>
        <taxon>Philodinida</taxon>
        <taxon>Philodinidae</taxon>
        <taxon>Rotaria</taxon>
    </lineage>
</organism>
<dbReference type="EMBL" id="CAJOBH010043161">
    <property type="protein sequence ID" value="CAF4339898.1"/>
    <property type="molecule type" value="Genomic_DNA"/>
</dbReference>
<accession>A0A8S2UEY1</accession>
<keyword evidence="5" id="KW-0862">Zinc</keyword>
<dbReference type="InterPro" id="IPR013083">
    <property type="entry name" value="Znf_RING/FYVE/PHD"/>
</dbReference>
<dbReference type="PANTHER" id="PTHR45915">
    <property type="entry name" value="TRANSCRIPTION INTERMEDIARY FACTOR"/>
    <property type="match status" value="1"/>
</dbReference>
<evidence type="ECO:0000256" key="10">
    <source>
        <dbReference type="ARBA" id="ARBA00023242"/>
    </source>
</evidence>
<reference evidence="13" key="1">
    <citation type="submission" date="2021-02" db="EMBL/GenBank/DDBJ databases">
        <authorList>
            <person name="Nowell W R."/>
        </authorList>
    </citation>
    <scope>NUCLEOTIDE SEQUENCE</scope>
</reference>
<sequence length="86" mass="9990">SEDSTNEIVSSSKYDEAPQQLERWRRTVNESRTPAQLALCLTQLERCIAWERSIMRVYCEICNSDDNEEKLLLCDGCDHGTHTFCF</sequence>
<dbReference type="GO" id="GO:0000785">
    <property type="term" value="C:chromatin"/>
    <property type="evidence" value="ECO:0007669"/>
    <property type="project" value="TreeGrafter"/>
</dbReference>
<gene>
    <name evidence="12" type="ORF">BYL167_LOCUS29032</name>
    <name evidence="13" type="ORF">BYL167_LOCUS29064</name>
    <name evidence="14" type="ORF">GIL414_LOCUS33095</name>
    <name evidence="15" type="ORF">GIL414_LOCUS33147</name>
</gene>
<dbReference type="Proteomes" id="UP000681967">
    <property type="component" value="Unassembled WGS sequence"/>
</dbReference>
<keyword evidence="9" id="KW-0804">Transcription</keyword>
<evidence type="ECO:0000256" key="2">
    <source>
        <dbReference type="ARBA" id="ARBA00007444"/>
    </source>
</evidence>
<feature type="domain" description="PHD-type" evidence="11">
    <location>
        <begin position="59"/>
        <end position="85"/>
    </location>
</feature>
<dbReference type="GO" id="GO:0008270">
    <property type="term" value="F:zinc ion binding"/>
    <property type="evidence" value="ECO:0007669"/>
    <property type="project" value="UniProtKB-KW"/>
</dbReference>
<dbReference type="SUPFAM" id="SSF57903">
    <property type="entry name" value="FYVE/PHD zinc finger"/>
    <property type="match status" value="1"/>
</dbReference>
<evidence type="ECO:0000256" key="9">
    <source>
        <dbReference type="ARBA" id="ARBA00023163"/>
    </source>
</evidence>
<dbReference type="AlphaFoldDB" id="A0A8S2UEY1"/>
<name>A0A8S2UEY1_9BILA</name>
<keyword evidence="7" id="KW-0175">Coiled coil</keyword>
<dbReference type="Gene3D" id="3.30.40.10">
    <property type="entry name" value="Zinc/RING finger domain, C3HC4 (zinc finger)"/>
    <property type="match status" value="1"/>
</dbReference>
<comment type="subcellular location">
    <subcellularLocation>
        <location evidence="1">Nucleus</location>
    </subcellularLocation>
</comment>
<evidence type="ECO:0000313" key="15">
    <source>
        <dbReference type="EMBL" id="CAF4466952.1"/>
    </source>
</evidence>
<feature type="non-terminal residue" evidence="13">
    <location>
        <position position="86"/>
    </location>
</feature>
<dbReference type="Pfam" id="PF00628">
    <property type="entry name" value="PHD"/>
    <property type="match status" value="1"/>
</dbReference>
<evidence type="ECO:0000256" key="6">
    <source>
        <dbReference type="ARBA" id="ARBA00023015"/>
    </source>
</evidence>
<feature type="non-terminal residue" evidence="13">
    <location>
        <position position="1"/>
    </location>
</feature>